<accession>A0A8H6KWT8</accession>
<feature type="compositionally biased region" description="Polar residues" evidence="1">
    <location>
        <begin position="475"/>
        <end position="490"/>
    </location>
</feature>
<comment type="caution">
    <text evidence="2">The sequence shown here is derived from an EMBL/GenBank/DDBJ whole genome shotgun (WGS) entry which is preliminary data.</text>
</comment>
<feature type="compositionally biased region" description="Basic residues" evidence="1">
    <location>
        <begin position="240"/>
        <end position="251"/>
    </location>
</feature>
<gene>
    <name evidence="2" type="ORF">CPLU01_02303</name>
</gene>
<feature type="compositionally biased region" description="Low complexity" evidence="1">
    <location>
        <begin position="301"/>
        <end position="314"/>
    </location>
</feature>
<keyword evidence="3" id="KW-1185">Reference proteome</keyword>
<feature type="compositionally biased region" description="Acidic residues" evidence="1">
    <location>
        <begin position="315"/>
        <end position="327"/>
    </location>
</feature>
<evidence type="ECO:0000256" key="1">
    <source>
        <dbReference type="SAM" id="MobiDB-lite"/>
    </source>
</evidence>
<sequence length="532" mass="59316">MANQYIDELTNSSIQKFTRYLSLPIRFNSTNPPDEWLRSQEAGLRKLPSVLKRPENDSLTNLFQRGLMKISEKQSLPLVPDSAVLCRSHRGLNPWRIRSLFVLVASEVTDKLERMRRPVRKNSDLAQDPEFREFVWRMTSVQGLWMERAEYRRLYEHAPLRMEMVSSQCEACICAVVGGDPRLLVDFKAHLHSRARKFQPVLLRVVEAWIDAFGDRAAGLHADSAVLGEKLRRIRTDIGKRRHDRRQRHRETGKAVPYSKAKHDDVPKAAPGQSRSSATQSWSAASDAYRGRAPGGGYGGSSSRSAPPAGYGSDENGDEDDDDDDYDERQPGSYERMQHRLGNIHLKQHRGDGQGFDTVSPHPFFQSAASRSTAHLAESSTPTRDVSRSRDTSVRGHHSEWENVDASRPTRQSSQSRTSRPPRAASSAYSTSSMAQRLADDLSEFERLAISTGNHDTGVIDRGRPSRASSHHRTASTANYPPSASRSGSLANGRRSSISSRTRVSGNDPPPQARLTVGTPPTPLASPPRARQ</sequence>
<feature type="compositionally biased region" description="Basic and acidic residues" evidence="1">
    <location>
        <begin position="385"/>
        <end position="401"/>
    </location>
</feature>
<feature type="compositionally biased region" description="Polar residues" evidence="1">
    <location>
        <begin position="273"/>
        <end position="284"/>
    </location>
</feature>
<protein>
    <submittedName>
        <fullName evidence="2">Uncharacterized protein</fullName>
    </submittedName>
</protein>
<dbReference type="EMBL" id="WIGO01000017">
    <property type="protein sequence ID" value="KAF6838770.1"/>
    <property type="molecule type" value="Genomic_DNA"/>
</dbReference>
<evidence type="ECO:0000313" key="3">
    <source>
        <dbReference type="Proteomes" id="UP000654918"/>
    </source>
</evidence>
<dbReference type="Proteomes" id="UP000654918">
    <property type="component" value="Unassembled WGS sequence"/>
</dbReference>
<reference evidence="2" key="1">
    <citation type="journal article" date="2020" name="Phytopathology">
        <title>Genome Sequence Resources of Colletotrichum truncatum, C. plurivorum, C. musicola, and C. sojae: Four Species Pathogenic to Soybean (Glycine max).</title>
        <authorList>
            <person name="Rogerio F."/>
            <person name="Boufleur T.R."/>
            <person name="Ciampi-Guillardi M."/>
            <person name="Sukno S.A."/>
            <person name="Thon M.R."/>
            <person name="Massola Junior N.S."/>
            <person name="Baroncelli R."/>
        </authorList>
    </citation>
    <scope>NUCLEOTIDE SEQUENCE</scope>
    <source>
        <strain evidence="2">LFN00145</strain>
    </source>
</reference>
<feature type="compositionally biased region" description="Low complexity" evidence="1">
    <location>
        <begin position="494"/>
        <end position="505"/>
    </location>
</feature>
<dbReference type="AlphaFoldDB" id="A0A8H6KWT8"/>
<proteinExistence type="predicted"/>
<feature type="region of interest" description="Disordered" evidence="1">
    <location>
        <begin position="238"/>
        <end position="331"/>
    </location>
</feature>
<feature type="region of interest" description="Disordered" evidence="1">
    <location>
        <begin position="449"/>
        <end position="532"/>
    </location>
</feature>
<evidence type="ECO:0000313" key="2">
    <source>
        <dbReference type="EMBL" id="KAF6838770.1"/>
    </source>
</evidence>
<name>A0A8H6KWT8_9PEZI</name>
<feature type="compositionally biased region" description="Low complexity" evidence="1">
    <location>
        <begin position="406"/>
        <end position="437"/>
    </location>
</feature>
<organism evidence="2 3">
    <name type="scientific">Colletotrichum plurivorum</name>
    <dbReference type="NCBI Taxonomy" id="2175906"/>
    <lineage>
        <taxon>Eukaryota</taxon>
        <taxon>Fungi</taxon>
        <taxon>Dikarya</taxon>
        <taxon>Ascomycota</taxon>
        <taxon>Pezizomycotina</taxon>
        <taxon>Sordariomycetes</taxon>
        <taxon>Hypocreomycetidae</taxon>
        <taxon>Glomerellales</taxon>
        <taxon>Glomerellaceae</taxon>
        <taxon>Colletotrichum</taxon>
        <taxon>Colletotrichum orchidearum species complex</taxon>
    </lineage>
</organism>
<feature type="region of interest" description="Disordered" evidence="1">
    <location>
        <begin position="348"/>
        <end position="437"/>
    </location>
</feature>